<evidence type="ECO:0000256" key="1">
    <source>
        <dbReference type="ARBA" id="ARBA00001798"/>
    </source>
</evidence>
<gene>
    <name evidence="10" type="ORF">RCL2_002754800</name>
</gene>
<dbReference type="InterPro" id="IPR002867">
    <property type="entry name" value="IBR_dom"/>
</dbReference>
<dbReference type="GO" id="GO:0008270">
    <property type="term" value="F:zinc ion binding"/>
    <property type="evidence" value="ECO:0007669"/>
    <property type="project" value="UniProtKB-KW"/>
</dbReference>
<dbReference type="EC" id="2.3.2.31" evidence="2"/>
<dbReference type="Proteomes" id="UP000615446">
    <property type="component" value="Unassembled WGS sequence"/>
</dbReference>
<dbReference type="AlphaFoldDB" id="A0A8H3M5N3"/>
<keyword evidence="7" id="KW-0833">Ubl conjugation pathway</keyword>
<dbReference type="InterPro" id="IPR013083">
    <property type="entry name" value="Znf_RING/FYVE/PHD"/>
</dbReference>
<keyword evidence="3" id="KW-0808">Transferase</keyword>
<evidence type="ECO:0000256" key="8">
    <source>
        <dbReference type="ARBA" id="ARBA00022833"/>
    </source>
</evidence>
<keyword evidence="4" id="KW-0479">Metal-binding</keyword>
<organism evidence="10 11">
    <name type="scientific">Rhizophagus clarus</name>
    <dbReference type="NCBI Taxonomy" id="94130"/>
    <lineage>
        <taxon>Eukaryota</taxon>
        <taxon>Fungi</taxon>
        <taxon>Fungi incertae sedis</taxon>
        <taxon>Mucoromycota</taxon>
        <taxon>Glomeromycotina</taxon>
        <taxon>Glomeromycetes</taxon>
        <taxon>Glomerales</taxon>
        <taxon>Glomeraceae</taxon>
        <taxon>Rhizophagus</taxon>
    </lineage>
</organism>
<name>A0A8H3M5N3_9GLOM</name>
<keyword evidence="8" id="KW-0862">Zinc</keyword>
<dbReference type="PROSITE" id="PS51873">
    <property type="entry name" value="TRIAD"/>
    <property type="match status" value="1"/>
</dbReference>
<evidence type="ECO:0000256" key="4">
    <source>
        <dbReference type="ARBA" id="ARBA00022723"/>
    </source>
</evidence>
<dbReference type="CDD" id="cd20335">
    <property type="entry name" value="BRcat_RBR"/>
    <property type="match status" value="1"/>
</dbReference>
<keyword evidence="5" id="KW-0677">Repeat</keyword>
<dbReference type="SUPFAM" id="SSF57850">
    <property type="entry name" value="RING/U-box"/>
    <property type="match status" value="3"/>
</dbReference>
<dbReference type="PANTHER" id="PTHR11685">
    <property type="entry name" value="RBR FAMILY RING FINGER AND IBR DOMAIN-CONTAINING"/>
    <property type="match status" value="1"/>
</dbReference>
<accession>A0A8H3M5N3</accession>
<dbReference type="GO" id="GO:0061630">
    <property type="term" value="F:ubiquitin protein ligase activity"/>
    <property type="evidence" value="ECO:0007669"/>
    <property type="project" value="UniProtKB-EC"/>
</dbReference>
<dbReference type="InterPro" id="IPR044066">
    <property type="entry name" value="TRIAD_supradom"/>
</dbReference>
<evidence type="ECO:0000313" key="10">
    <source>
        <dbReference type="EMBL" id="GET01124.1"/>
    </source>
</evidence>
<dbReference type="Gene3D" id="3.30.40.10">
    <property type="entry name" value="Zinc/RING finger domain, C3HC4 (zinc finger)"/>
    <property type="match status" value="1"/>
</dbReference>
<evidence type="ECO:0000256" key="6">
    <source>
        <dbReference type="ARBA" id="ARBA00022771"/>
    </source>
</evidence>
<feature type="domain" description="RING-type" evidence="9">
    <location>
        <begin position="6"/>
        <end position="222"/>
    </location>
</feature>
<comment type="caution">
    <text evidence="10">The sequence shown here is derived from an EMBL/GenBank/DDBJ whole genome shotgun (WGS) entry which is preliminary data.</text>
</comment>
<evidence type="ECO:0000256" key="2">
    <source>
        <dbReference type="ARBA" id="ARBA00012251"/>
    </source>
</evidence>
<keyword evidence="6" id="KW-0863">Zinc-finger</keyword>
<dbReference type="OrthoDB" id="1431934at2759"/>
<reference evidence="10" key="1">
    <citation type="submission" date="2019-10" db="EMBL/GenBank/DDBJ databases">
        <title>Conservation and host-specific expression of non-tandemly repeated heterogenous ribosome RNA gene in arbuscular mycorrhizal fungi.</title>
        <authorList>
            <person name="Maeda T."/>
            <person name="Kobayashi Y."/>
            <person name="Nakagawa T."/>
            <person name="Ezawa T."/>
            <person name="Yamaguchi K."/>
            <person name="Bino T."/>
            <person name="Nishimoto Y."/>
            <person name="Shigenobu S."/>
            <person name="Kawaguchi M."/>
        </authorList>
    </citation>
    <scope>NUCLEOTIDE SEQUENCE</scope>
    <source>
        <strain evidence="10">HR1</strain>
    </source>
</reference>
<sequence>MGASYSTATCTICIETHCTSEFKAVTKKCKHPTTTCQTCVNRHIEAELNNKGNFEIPCLIDSCKQTMDYNDIENIARKEVMARYDRMLVNVALGGDPNFRWCKNTKCGSGQIHSSGHNEPIMRCEACGQKSCYTHDVLWHTDLTCSQYDEIIKKEEAATQDLLNRETKACPKCGIRITKNGGCNHMTCRISSCKYEFCWLCLADYNLIRKNGNQYHRKTYRSWKYELVDSGLVSKGDFISMQSAFGFLENFSPGNYPARIIGDWVVAVYARFGRKGRAYITPTLSHMLFKESSLSINNNGWIHRLYY</sequence>
<dbReference type="SMART" id="SM00647">
    <property type="entry name" value="IBR"/>
    <property type="match status" value="2"/>
</dbReference>
<dbReference type="InterPro" id="IPR031127">
    <property type="entry name" value="E3_UB_ligase_RBR"/>
</dbReference>
<evidence type="ECO:0000256" key="7">
    <source>
        <dbReference type="ARBA" id="ARBA00022786"/>
    </source>
</evidence>
<dbReference type="EMBL" id="BLAL01000297">
    <property type="protein sequence ID" value="GET01124.1"/>
    <property type="molecule type" value="Genomic_DNA"/>
</dbReference>
<comment type="catalytic activity">
    <reaction evidence="1">
        <text>[E2 ubiquitin-conjugating enzyme]-S-ubiquitinyl-L-cysteine + [acceptor protein]-L-lysine = [E2 ubiquitin-conjugating enzyme]-L-cysteine + [acceptor protein]-N(6)-ubiquitinyl-L-lysine.</text>
        <dbReference type="EC" id="2.3.2.31"/>
    </reaction>
</comment>
<evidence type="ECO:0000256" key="3">
    <source>
        <dbReference type="ARBA" id="ARBA00022679"/>
    </source>
</evidence>
<evidence type="ECO:0000259" key="9">
    <source>
        <dbReference type="PROSITE" id="PS51873"/>
    </source>
</evidence>
<dbReference type="Pfam" id="PF22191">
    <property type="entry name" value="IBR_1"/>
    <property type="match status" value="1"/>
</dbReference>
<proteinExistence type="predicted"/>
<evidence type="ECO:0000313" key="11">
    <source>
        <dbReference type="Proteomes" id="UP000615446"/>
    </source>
</evidence>
<evidence type="ECO:0000256" key="5">
    <source>
        <dbReference type="ARBA" id="ARBA00022737"/>
    </source>
</evidence>
<dbReference type="Pfam" id="PF01485">
    <property type="entry name" value="IBR"/>
    <property type="match status" value="1"/>
</dbReference>
<dbReference type="GO" id="GO:0016567">
    <property type="term" value="P:protein ubiquitination"/>
    <property type="evidence" value="ECO:0007669"/>
    <property type="project" value="InterPro"/>
</dbReference>
<protein>
    <recommendedName>
        <fullName evidence="2">RBR-type E3 ubiquitin transferase</fullName>
        <ecNumber evidence="2">2.3.2.31</ecNumber>
    </recommendedName>
</protein>
<dbReference type="Gene3D" id="1.20.120.1750">
    <property type="match status" value="1"/>
</dbReference>